<comment type="caution">
    <text evidence="3">The sequence shown here is derived from an EMBL/GenBank/DDBJ whole genome shotgun (WGS) entry which is preliminary data.</text>
</comment>
<dbReference type="SUPFAM" id="SSF54427">
    <property type="entry name" value="NTF2-like"/>
    <property type="match status" value="1"/>
</dbReference>
<evidence type="ECO:0000313" key="4">
    <source>
        <dbReference type="Proteomes" id="UP000244810"/>
    </source>
</evidence>
<evidence type="ECO:0000313" key="3">
    <source>
        <dbReference type="EMBL" id="PVE45067.1"/>
    </source>
</evidence>
<feature type="compositionally biased region" description="Basic residues" evidence="1">
    <location>
        <begin position="69"/>
        <end position="81"/>
    </location>
</feature>
<evidence type="ECO:0000259" key="2">
    <source>
        <dbReference type="Pfam" id="PF13577"/>
    </source>
</evidence>
<feature type="compositionally biased region" description="Basic and acidic residues" evidence="1">
    <location>
        <begin position="88"/>
        <end position="106"/>
    </location>
</feature>
<reference evidence="3 4" key="1">
    <citation type="journal article" date="2011" name="Syst. Appl. Microbiol.">
        <title>Defluviimonas denitrificans gen. nov., sp. nov., and Pararhodobacter aggregans gen. nov., sp. nov., non-phototrophic Rhodobacteraceae from the biofilter of a marine aquaculture.</title>
        <authorList>
            <person name="Foesel B.U."/>
            <person name="Drake H.L."/>
            <person name="Schramm A."/>
        </authorList>
    </citation>
    <scope>NUCLEOTIDE SEQUENCE [LARGE SCALE GENOMIC DNA]</scope>
    <source>
        <strain evidence="3 4">D1-19</strain>
    </source>
</reference>
<evidence type="ECO:0000256" key="1">
    <source>
        <dbReference type="SAM" id="MobiDB-lite"/>
    </source>
</evidence>
<proteinExistence type="predicted"/>
<accession>A0A2T7UK73</accession>
<dbReference type="InterPro" id="IPR032710">
    <property type="entry name" value="NTF2-like_dom_sf"/>
</dbReference>
<keyword evidence="4" id="KW-1185">Reference proteome</keyword>
<dbReference type="Pfam" id="PF13577">
    <property type="entry name" value="SnoaL_4"/>
    <property type="match status" value="1"/>
</dbReference>
<organism evidence="3 4">
    <name type="scientific">Pararhodobacter aggregans</name>
    <dbReference type="NCBI Taxonomy" id="404875"/>
    <lineage>
        <taxon>Bacteria</taxon>
        <taxon>Pseudomonadati</taxon>
        <taxon>Pseudomonadota</taxon>
        <taxon>Alphaproteobacteria</taxon>
        <taxon>Rhodobacterales</taxon>
        <taxon>Paracoccaceae</taxon>
        <taxon>Pararhodobacter</taxon>
    </lineage>
</organism>
<dbReference type="InterPro" id="IPR037401">
    <property type="entry name" value="SnoaL-like"/>
</dbReference>
<dbReference type="AlphaFoldDB" id="A0A2T7UK73"/>
<feature type="region of interest" description="Disordered" evidence="1">
    <location>
        <begin position="1"/>
        <end position="116"/>
    </location>
</feature>
<dbReference type="EMBL" id="QDDR01000018">
    <property type="protein sequence ID" value="PVE45067.1"/>
    <property type="molecule type" value="Genomic_DNA"/>
</dbReference>
<dbReference type="Gene3D" id="3.10.450.50">
    <property type="match status" value="1"/>
</dbReference>
<sequence length="290" mass="31432">MAPAAMPNPSIRAHRRPGNELQDPRQRPGCRPLRRPGCRALGRHGTSAGRSIGGALGPGRARGDGRAAGRQRHAQGRRRRACAGPRHGRADPGRFGARMDHSDPRPRVPRQGRRMSVEDRLARIEARAGIEAVMQVYAAAADAKYTARHRKAAPKRVAEAARAQAACFTPDAEWQAGGFGGSLHGRAAIEDFFREGPWSFATHLYTAPQIEVAGTAADARWRLWELGVRDESNPATQGHVTLLTGVVRQSWRLLPEGWRIAVMAFDQLHALTLATDTAALSCLIPAGDTP</sequence>
<gene>
    <name evidence="3" type="ORF">DDE23_23130</name>
</gene>
<feature type="domain" description="SnoaL-like" evidence="2">
    <location>
        <begin position="162"/>
        <end position="263"/>
    </location>
</feature>
<name>A0A2T7UK73_9RHOB</name>
<dbReference type="Proteomes" id="UP000244810">
    <property type="component" value="Unassembled WGS sequence"/>
</dbReference>
<protein>
    <recommendedName>
        <fullName evidence="2">SnoaL-like domain-containing protein</fullName>
    </recommendedName>
</protein>